<dbReference type="GO" id="GO:0006508">
    <property type="term" value="P:proteolysis"/>
    <property type="evidence" value="ECO:0007669"/>
    <property type="project" value="UniProtKB-KW"/>
</dbReference>
<feature type="chain" id="PRO_5025670207" evidence="6">
    <location>
        <begin position="22"/>
        <end position="479"/>
    </location>
</feature>
<keyword evidence="8" id="KW-1185">Reference proteome</keyword>
<dbReference type="EMBL" id="ML977316">
    <property type="protein sequence ID" value="KAF2119087.1"/>
    <property type="molecule type" value="Genomic_DNA"/>
</dbReference>
<dbReference type="Gene3D" id="3.40.50.1820">
    <property type="entry name" value="alpha/beta hydrolase"/>
    <property type="match status" value="1"/>
</dbReference>
<evidence type="ECO:0000313" key="8">
    <source>
        <dbReference type="Proteomes" id="UP000799770"/>
    </source>
</evidence>
<dbReference type="Gene3D" id="1.20.120.980">
    <property type="entry name" value="Serine carboxypeptidase S28, SKS domain"/>
    <property type="match status" value="1"/>
</dbReference>
<proteinExistence type="inferred from homology"/>
<dbReference type="Pfam" id="PF05577">
    <property type="entry name" value="Peptidase_S28"/>
    <property type="match status" value="1"/>
</dbReference>
<evidence type="ECO:0000256" key="4">
    <source>
        <dbReference type="ARBA" id="ARBA00022801"/>
    </source>
</evidence>
<gene>
    <name evidence="7" type="ORF">BDV96DRAFT_684684</name>
</gene>
<dbReference type="InterPro" id="IPR008758">
    <property type="entry name" value="Peptidase_S28"/>
</dbReference>
<dbReference type="PANTHER" id="PTHR11010">
    <property type="entry name" value="PROTEASE S28 PRO-X CARBOXYPEPTIDASE-RELATED"/>
    <property type="match status" value="1"/>
</dbReference>
<reference evidence="7" key="1">
    <citation type="journal article" date="2020" name="Stud. Mycol.">
        <title>101 Dothideomycetes genomes: a test case for predicting lifestyles and emergence of pathogens.</title>
        <authorList>
            <person name="Haridas S."/>
            <person name="Albert R."/>
            <person name="Binder M."/>
            <person name="Bloem J."/>
            <person name="Labutti K."/>
            <person name="Salamov A."/>
            <person name="Andreopoulos B."/>
            <person name="Baker S."/>
            <person name="Barry K."/>
            <person name="Bills G."/>
            <person name="Bluhm B."/>
            <person name="Cannon C."/>
            <person name="Castanera R."/>
            <person name="Culley D."/>
            <person name="Daum C."/>
            <person name="Ezra D."/>
            <person name="Gonzalez J."/>
            <person name="Henrissat B."/>
            <person name="Kuo A."/>
            <person name="Liang C."/>
            <person name="Lipzen A."/>
            <person name="Lutzoni F."/>
            <person name="Magnuson J."/>
            <person name="Mondo S."/>
            <person name="Nolan M."/>
            <person name="Ohm R."/>
            <person name="Pangilinan J."/>
            <person name="Park H.-J."/>
            <person name="Ramirez L."/>
            <person name="Alfaro M."/>
            <person name="Sun H."/>
            <person name="Tritt A."/>
            <person name="Yoshinaga Y."/>
            <person name="Zwiers L.-H."/>
            <person name="Turgeon B."/>
            <person name="Goodwin S."/>
            <person name="Spatafora J."/>
            <person name="Crous P."/>
            <person name="Grigoriev I."/>
        </authorList>
    </citation>
    <scope>NUCLEOTIDE SEQUENCE</scope>
    <source>
        <strain evidence="7">CBS 627.86</strain>
    </source>
</reference>
<evidence type="ECO:0000256" key="5">
    <source>
        <dbReference type="ARBA" id="ARBA00023180"/>
    </source>
</evidence>
<accession>A0A6A5ZJP7</accession>
<comment type="similarity">
    <text evidence="1">Belongs to the peptidase S28 family.</text>
</comment>
<dbReference type="InterPro" id="IPR029058">
    <property type="entry name" value="AB_hydrolase_fold"/>
</dbReference>
<evidence type="ECO:0000256" key="1">
    <source>
        <dbReference type="ARBA" id="ARBA00011079"/>
    </source>
</evidence>
<evidence type="ECO:0000256" key="6">
    <source>
        <dbReference type="SAM" id="SignalP"/>
    </source>
</evidence>
<dbReference type="OrthoDB" id="1735038at2759"/>
<keyword evidence="3 6" id="KW-0732">Signal</keyword>
<dbReference type="GO" id="GO:0004180">
    <property type="term" value="F:carboxypeptidase activity"/>
    <property type="evidence" value="ECO:0007669"/>
    <property type="project" value="UniProtKB-KW"/>
</dbReference>
<sequence>MKPIIASALFFTSLFTPIALSQAPPPCDYKTFTQSIDHFGTNNNTFQQRYSIFTEHFKPGGPILYFIGEESTYLDCANDTILYWMAEELGGMAVSLEHRYFGNSLPFGNASMEVKNVKYLTLENVMADGVAFVEWLRTSVPGAQDSKVVIASGSYGAYISTAMRQNHPSTFFAAISSAAPVRGFIRADNSSNGHNPDYTLQAFLIASFEATMKIRNAFTVMHDAIRAGNGDTVQKALNLCTSPPNNESVIAVLDQIYDTAITLTLQFDYAQSRPGRIPIAHSFDLMLNHSIASSEPLDILEYALSLFMGDDPLPCVNWTDFPSIVILLSPVIQRQTFSYITCAYNPNAVGTMGHPRVFANNPHALLSWTSVIESCKKTYNVTPLTEDVVWSRFKISPKDLDISTRIIFSNAEYDPTSGQAPPAVPLSDDVCQSRVLWTNGMGHREDLFAPEEGDKIEVVKTREKELEILKTWLALCEDD</sequence>
<keyword evidence="7" id="KW-0121">Carboxypeptidase</keyword>
<evidence type="ECO:0000256" key="3">
    <source>
        <dbReference type="ARBA" id="ARBA00022729"/>
    </source>
</evidence>
<dbReference type="GO" id="GO:0070008">
    <property type="term" value="F:serine-type exopeptidase activity"/>
    <property type="evidence" value="ECO:0007669"/>
    <property type="project" value="InterPro"/>
</dbReference>
<keyword evidence="4" id="KW-0378">Hydrolase</keyword>
<name>A0A6A5ZJP7_9PLEO</name>
<dbReference type="Proteomes" id="UP000799770">
    <property type="component" value="Unassembled WGS sequence"/>
</dbReference>
<feature type="signal peptide" evidence="6">
    <location>
        <begin position="1"/>
        <end position="21"/>
    </location>
</feature>
<evidence type="ECO:0000313" key="7">
    <source>
        <dbReference type="EMBL" id="KAF2119087.1"/>
    </source>
</evidence>
<protein>
    <submittedName>
        <fullName evidence="7">Serine carboxypeptidase S28-domain-containing protein</fullName>
    </submittedName>
</protein>
<keyword evidence="2" id="KW-0645">Protease</keyword>
<dbReference type="AlphaFoldDB" id="A0A6A5ZJP7"/>
<dbReference type="InterPro" id="IPR042269">
    <property type="entry name" value="Ser_carbopepase_S28_SKS"/>
</dbReference>
<evidence type="ECO:0000256" key="2">
    <source>
        <dbReference type="ARBA" id="ARBA00022670"/>
    </source>
</evidence>
<dbReference type="GO" id="GO:0008239">
    <property type="term" value="F:dipeptidyl-peptidase activity"/>
    <property type="evidence" value="ECO:0007669"/>
    <property type="project" value="TreeGrafter"/>
</dbReference>
<keyword evidence="5" id="KW-0325">Glycoprotein</keyword>
<dbReference type="SUPFAM" id="SSF53474">
    <property type="entry name" value="alpha/beta-Hydrolases"/>
    <property type="match status" value="1"/>
</dbReference>
<organism evidence="7 8">
    <name type="scientific">Lophiotrema nucula</name>
    <dbReference type="NCBI Taxonomy" id="690887"/>
    <lineage>
        <taxon>Eukaryota</taxon>
        <taxon>Fungi</taxon>
        <taxon>Dikarya</taxon>
        <taxon>Ascomycota</taxon>
        <taxon>Pezizomycotina</taxon>
        <taxon>Dothideomycetes</taxon>
        <taxon>Pleosporomycetidae</taxon>
        <taxon>Pleosporales</taxon>
        <taxon>Lophiotremataceae</taxon>
        <taxon>Lophiotrema</taxon>
    </lineage>
</organism>
<dbReference type="PANTHER" id="PTHR11010:SF38">
    <property type="entry name" value="LYSOSOMAL PRO-X CARBOXYPEPTIDASE"/>
    <property type="match status" value="1"/>
</dbReference>